<gene>
    <name evidence="1" type="ORF">CHC_T00001669001</name>
</gene>
<dbReference type="Gramene" id="CDF32873">
    <property type="protein sequence ID" value="CDF32873"/>
    <property type="gene ID" value="CHC_T00001669001"/>
</dbReference>
<dbReference type="EMBL" id="HG001593">
    <property type="protein sequence ID" value="CDF32873.1"/>
    <property type="molecule type" value="Genomic_DNA"/>
</dbReference>
<name>R7Q4S6_CHOCR</name>
<proteinExistence type="predicted"/>
<accession>R7Q4S6</accession>
<dbReference type="KEGG" id="ccp:CHC_T00001669001"/>
<dbReference type="RefSeq" id="XP_005712674.1">
    <property type="nucleotide sequence ID" value="XM_005712617.1"/>
</dbReference>
<protein>
    <submittedName>
        <fullName evidence="1">Uncharacterized protein</fullName>
    </submittedName>
</protein>
<dbReference type="AlphaFoldDB" id="R7Q4S6"/>
<dbReference type="Proteomes" id="UP000012073">
    <property type="component" value="Unassembled WGS sequence"/>
</dbReference>
<evidence type="ECO:0000313" key="1">
    <source>
        <dbReference type="EMBL" id="CDF32873.1"/>
    </source>
</evidence>
<keyword evidence="2" id="KW-1185">Reference proteome</keyword>
<evidence type="ECO:0000313" key="2">
    <source>
        <dbReference type="Proteomes" id="UP000012073"/>
    </source>
</evidence>
<reference evidence="2" key="1">
    <citation type="journal article" date="2013" name="Proc. Natl. Acad. Sci. U.S.A.">
        <title>Genome structure and metabolic features in the red seaweed Chondrus crispus shed light on evolution of the Archaeplastida.</title>
        <authorList>
            <person name="Collen J."/>
            <person name="Porcel B."/>
            <person name="Carre W."/>
            <person name="Ball S.G."/>
            <person name="Chaparro C."/>
            <person name="Tonon T."/>
            <person name="Barbeyron T."/>
            <person name="Michel G."/>
            <person name="Noel B."/>
            <person name="Valentin K."/>
            <person name="Elias M."/>
            <person name="Artiguenave F."/>
            <person name="Arun A."/>
            <person name="Aury J.M."/>
            <person name="Barbosa-Neto J.F."/>
            <person name="Bothwell J.H."/>
            <person name="Bouget F.Y."/>
            <person name="Brillet L."/>
            <person name="Cabello-Hurtado F."/>
            <person name="Capella-Gutierrez S."/>
            <person name="Charrier B."/>
            <person name="Cladiere L."/>
            <person name="Cock J.M."/>
            <person name="Coelho S.M."/>
            <person name="Colleoni C."/>
            <person name="Czjzek M."/>
            <person name="Da Silva C."/>
            <person name="Delage L."/>
            <person name="Denoeud F."/>
            <person name="Deschamps P."/>
            <person name="Dittami S.M."/>
            <person name="Gabaldon T."/>
            <person name="Gachon C.M."/>
            <person name="Groisillier A."/>
            <person name="Herve C."/>
            <person name="Jabbari K."/>
            <person name="Katinka M."/>
            <person name="Kloareg B."/>
            <person name="Kowalczyk N."/>
            <person name="Labadie K."/>
            <person name="Leblanc C."/>
            <person name="Lopez P.J."/>
            <person name="McLachlan D.H."/>
            <person name="Meslet-Cladiere L."/>
            <person name="Moustafa A."/>
            <person name="Nehr Z."/>
            <person name="Nyvall Collen P."/>
            <person name="Panaud O."/>
            <person name="Partensky F."/>
            <person name="Poulain J."/>
            <person name="Rensing S.A."/>
            <person name="Rousvoal S."/>
            <person name="Samson G."/>
            <person name="Symeonidi A."/>
            <person name="Weissenbach J."/>
            <person name="Zambounis A."/>
            <person name="Wincker P."/>
            <person name="Boyen C."/>
        </authorList>
    </citation>
    <scope>NUCLEOTIDE SEQUENCE [LARGE SCALE GENOMIC DNA]</scope>
    <source>
        <strain evidence="2">cv. Stackhouse</strain>
    </source>
</reference>
<dbReference type="GeneID" id="17320390"/>
<organism evidence="1 2">
    <name type="scientific">Chondrus crispus</name>
    <name type="common">Carrageen Irish moss</name>
    <name type="synonym">Polymorpha crispa</name>
    <dbReference type="NCBI Taxonomy" id="2769"/>
    <lineage>
        <taxon>Eukaryota</taxon>
        <taxon>Rhodophyta</taxon>
        <taxon>Florideophyceae</taxon>
        <taxon>Rhodymeniophycidae</taxon>
        <taxon>Gigartinales</taxon>
        <taxon>Gigartinaceae</taxon>
        <taxon>Chondrus</taxon>
    </lineage>
</organism>
<sequence length="48" mass="5837">MMSSQQDYMSWTNTSSASLLRMRPENLWYYLPHGPRSIRLSNYMVHIW</sequence>